<dbReference type="PROSITE" id="PS50894">
    <property type="entry name" value="HPT"/>
    <property type="match status" value="1"/>
</dbReference>
<keyword evidence="5" id="KW-1185">Reference proteome</keyword>
<gene>
    <name evidence="4" type="ORF">CEX98_08285</name>
</gene>
<accession>A0A2A5JRU5</accession>
<comment type="caution">
    <text evidence="4">The sequence shown here is derived from an EMBL/GenBank/DDBJ whole genome shotgun (WGS) entry which is preliminary data.</text>
</comment>
<evidence type="ECO:0000256" key="1">
    <source>
        <dbReference type="ARBA" id="ARBA00023012"/>
    </source>
</evidence>
<dbReference type="EMBL" id="NKHF01000037">
    <property type="protein sequence ID" value="PCK32173.1"/>
    <property type="molecule type" value="Genomic_DNA"/>
</dbReference>
<keyword evidence="1" id="KW-0902">Two-component regulatory system</keyword>
<dbReference type="InterPro" id="IPR036641">
    <property type="entry name" value="HPT_dom_sf"/>
</dbReference>
<dbReference type="OrthoDB" id="6311255at2"/>
<dbReference type="SUPFAM" id="SSF47226">
    <property type="entry name" value="Histidine-containing phosphotransfer domain, HPT domain"/>
    <property type="match status" value="1"/>
</dbReference>
<sequence>MSIVIDEGALENMQMLLGEQFEDTVHFCCSEFERLESELMLSLNQDQEAAIRHAHSLKSNAAQFGASSLSELAKTIEHALIEGKQEIVDDCVEKLAAQVAGSKAKLQQWLSVQS</sequence>
<dbReference type="SMART" id="SM00073">
    <property type="entry name" value="HPT"/>
    <property type="match status" value="1"/>
</dbReference>
<dbReference type="InterPro" id="IPR008207">
    <property type="entry name" value="Sig_transdc_His_kin_Hpt_dom"/>
</dbReference>
<evidence type="ECO:0000256" key="2">
    <source>
        <dbReference type="PROSITE-ProRule" id="PRU00110"/>
    </source>
</evidence>
<dbReference type="AlphaFoldDB" id="A0A2A5JRU5"/>
<dbReference type="GO" id="GO:0000160">
    <property type="term" value="P:phosphorelay signal transduction system"/>
    <property type="evidence" value="ECO:0007669"/>
    <property type="project" value="UniProtKB-KW"/>
</dbReference>
<reference evidence="5" key="1">
    <citation type="journal article" date="2019" name="Genome Announc.">
        <title>Draft Genome Sequence of Pseudoalteromonas piscicida Strain 36Y ROTHPW, an Hypersaline Seawater Isolate from the South Coast of Sonora, Mexico.</title>
        <authorList>
            <person name="Sanchez-Diaz R."/>
            <person name="Molina-Garza Z.J."/>
            <person name="Cruz-Suarez L.E."/>
            <person name="Selvin J."/>
            <person name="Kiran G.S."/>
            <person name="Ibarra-Gamez J.C."/>
            <person name="Gomez-Gil B."/>
            <person name="Galaviz-Silva L."/>
        </authorList>
    </citation>
    <scope>NUCLEOTIDE SEQUENCE [LARGE SCALE GENOMIC DNA]</scope>
    <source>
        <strain evidence="5">36Y_RITHPW</strain>
    </source>
</reference>
<protein>
    <recommendedName>
        <fullName evidence="3">HPt domain-containing protein</fullName>
    </recommendedName>
</protein>
<keyword evidence="2" id="KW-0597">Phosphoprotein</keyword>
<feature type="modified residue" description="Phosphohistidine" evidence="2">
    <location>
        <position position="55"/>
    </location>
</feature>
<evidence type="ECO:0000313" key="5">
    <source>
        <dbReference type="Proteomes" id="UP000228621"/>
    </source>
</evidence>
<dbReference type="RefSeq" id="WP_099641621.1">
    <property type="nucleotide sequence ID" value="NZ_JAQPZX010000025.1"/>
</dbReference>
<dbReference type="Proteomes" id="UP000228621">
    <property type="component" value="Unassembled WGS sequence"/>
</dbReference>
<feature type="domain" description="HPt" evidence="3">
    <location>
        <begin position="13"/>
        <end position="109"/>
    </location>
</feature>
<dbReference type="Pfam" id="PF01627">
    <property type="entry name" value="Hpt"/>
    <property type="match status" value="1"/>
</dbReference>
<organism evidence="4 5">
    <name type="scientific">Pseudoalteromonas piscicida</name>
    <dbReference type="NCBI Taxonomy" id="43662"/>
    <lineage>
        <taxon>Bacteria</taxon>
        <taxon>Pseudomonadati</taxon>
        <taxon>Pseudomonadota</taxon>
        <taxon>Gammaproteobacteria</taxon>
        <taxon>Alteromonadales</taxon>
        <taxon>Pseudoalteromonadaceae</taxon>
        <taxon>Pseudoalteromonas</taxon>
    </lineage>
</organism>
<dbReference type="Gene3D" id="1.20.120.160">
    <property type="entry name" value="HPT domain"/>
    <property type="match status" value="1"/>
</dbReference>
<evidence type="ECO:0000259" key="3">
    <source>
        <dbReference type="PROSITE" id="PS50894"/>
    </source>
</evidence>
<evidence type="ECO:0000313" key="4">
    <source>
        <dbReference type="EMBL" id="PCK32173.1"/>
    </source>
</evidence>
<name>A0A2A5JRU5_PSEO7</name>
<proteinExistence type="predicted"/>
<dbReference type="GO" id="GO:0004672">
    <property type="term" value="F:protein kinase activity"/>
    <property type="evidence" value="ECO:0007669"/>
    <property type="project" value="UniProtKB-ARBA"/>
</dbReference>